<evidence type="ECO:0000259" key="1">
    <source>
        <dbReference type="PROSITE" id="PS50879"/>
    </source>
</evidence>
<dbReference type="PROSITE" id="PS50879">
    <property type="entry name" value="RNASE_H_1"/>
    <property type="match status" value="1"/>
</dbReference>
<reference evidence="2" key="2">
    <citation type="journal article" date="2015" name="J. Proteomics">
        <title>Sexual differences in the sialomes of the zebra tick, Rhipicephalus pulchellus.</title>
        <authorList>
            <person name="Tan A.W."/>
            <person name="Francischetti I.M."/>
            <person name="Slovak M."/>
            <person name="Kini R.M."/>
            <person name="Ribeiro J.M."/>
        </authorList>
    </citation>
    <scope>NUCLEOTIDE SEQUENCE</scope>
    <source>
        <tissue evidence="2">Salivary gland</tissue>
    </source>
</reference>
<feature type="domain" description="RNase H type-1" evidence="1">
    <location>
        <begin position="253"/>
        <end position="383"/>
    </location>
</feature>
<dbReference type="AlphaFoldDB" id="L7MIW2"/>
<evidence type="ECO:0000313" key="2">
    <source>
        <dbReference type="EMBL" id="JAA64141.1"/>
    </source>
</evidence>
<name>L7MIW2_RHIPC</name>
<dbReference type="EMBL" id="GACK01000893">
    <property type="protein sequence ID" value="JAA64141.1"/>
    <property type="molecule type" value="mRNA"/>
</dbReference>
<dbReference type="SUPFAM" id="SSF53098">
    <property type="entry name" value="Ribonuclease H-like"/>
    <property type="match status" value="1"/>
</dbReference>
<accession>L7MIW2</accession>
<dbReference type="GO" id="GO:0004523">
    <property type="term" value="F:RNA-DNA hybrid ribonuclease activity"/>
    <property type="evidence" value="ECO:0007669"/>
    <property type="project" value="InterPro"/>
</dbReference>
<proteinExistence type="evidence at transcript level"/>
<dbReference type="Gene3D" id="3.30.420.10">
    <property type="entry name" value="Ribonuclease H-like superfamily/Ribonuclease H"/>
    <property type="match status" value="1"/>
</dbReference>
<dbReference type="InterPro" id="IPR036397">
    <property type="entry name" value="RNaseH_sf"/>
</dbReference>
<feature type="non-terminal residue" evidence="2">
    <location>
        <position position="1"/>
    </location>
</feature>
<sequence length="544" mass="60949">VSIDNIRISYTRCHRFLGVIIDRDLSWSAHISYLKKRLTSIAHVMRFLAGKTWGTSVTAMLQLYRALFLGYLRYSTPVLSNAGKTNIRVLQSIQLYRALFLGYLRYSTPVLSNAGKTNIRVLQSIQGQVLRTCLGLPRCANTVATIAIAKDHPITTYITVDTLRAHIRYISRVPDHHLASLPLERPKAAFSRVVAANQHSISWRFSPTTIPPCPEWCLQRPPVHLEVPGIYKKASLSSAALKQISLEHLHISYANRIHVYTDGSVSGSSTGAFVVPSRSITVKFKTSHVTTSTGSELAALLAAMKFVMQESPSKWAIFCDSKAALQCVRSLRRGNYHQLVSQINEICDRATNQGHDIVFQWLPGHCGISGNHLADNAARCAHNETSTLLIPLSRVDAARELRRIAHNATLTHWNSPPHYTRRPQNLESLLQLQLPSKASRRDATMLCRLWVGVAFTNSFSYRIGMADSSKCDNCNSAETIDHLLCHCPRYEQDRRTLQCALRRLDDRPFTQEKILGAWSQSASAQKATRALLQYLKATSLSDRL</sequence>
<dbReference type="GO" id="GO:0003676">
    <property type="term" value="F:nucleic acid binding"/>
    <property type="evidence" value="ECO:0007669"/>
    <property type="project" value="InterPro"/>
</dbReference>
<dbReference type="InterPro" id="IPR012337">
    <property type="entry name" value="RNaseH-like_sf"/>
</dbReference>
<reference evidence="2" key="1">
    <citation type="submission" date="2012-11" db="EMBL/GenBank/DDBJ databases">
        <authorList>
            <person name="Lucero-Rivera Y.E."/>
            <person name="Tovar-Ramirez D."/>
        </authorList>
    </citation>
    <scope>NUCLEOTIDE SEQUENCE</scope>
    <source>
        <tissue evidence="2">Salivary gland</tissue>
    </source>
</reference>
<protein>
    <submittedName>
        <fullName evidence="2">Putative tick transposon</fullName>
    </submittedName>
</protein>
<dbReference type="Pfam" id="PF00075">
    <property type="entry name" value="RNase_H"/>
    <property type="match status" value="1"/>
</dbReference>
<dbReference type="InterPro" id="IPR002156">
    <property type="entry name" value="RNaseH_domain"/>
</dbReference>
<organism evidence="2">
    <name type="scientific">Rhipicephalus pulchellus</name>
    <name type="common">Yellow backed tick</name>
    <name type="synonym">Dermacentor pulchellus</name>
    <dbReference type="NCBI Taxonomy" id="72859"/>
    <lineage>
        <taxon>Eukaryota</taxon>
        <taxon>Metazoa</taxon>
        <taxon>Ecdysozoa</taxon>
        <taxon>Arthropoda</taxon>
        <taxon>Chelicerata</taxon>
        <taxon>Arachnida</taxon>
        <taxon>Acari</taxon>
        <taxon>Parasitiformes</taxon>
        <taxon>Ixodida</taxon>
        <taxon>Ixodoidea</taxon>
        <taxon>Ixodidae</taxon>
        <taxon>Rhipicephalinae</taxon>
        <taxon>Rhipicephalus</taxon>
        <taxon>Rhipicephalus</taxon>
    </lineage>
</organism>
<dbReference type="CDD" id="cd09276">
    <property type="entry name" value="Rnase_HI_RT_non_LTR"/>
    <property type="match status" value="1"/>
</dbReference>